<dbReference type="EMBL" id="NMUH01002064">
    <property type="protein sequence ID" value="MQL97545.1"/>
    <property type="molecule type" value="Genomic_DNA"/>
</dbReference>
<comment type="caution">
    <text evidence="2">The sequence shown here is derived from an EMBL/GenBank/DDBJ whole genome shotgun (WGS) entry which is preliminary data.</text>
</comment>
<name>A0A843VNK4_COLES</name>
<evidence type="ECO:0000313" key="2">
    <source>
        <dbReference type="EMBL" id="MQL97545.1"/>
    </source>
</evidence>
<proteinExistence type="predicted"/>
<reference evidence="2" key="1">
    <citation type="submission" date="2017-07" db="EMBL/GenBank/DDBJ databases">
        <title>Taro Niue Genome Assembly and Annotation.</title>
        <authorList>
            <person name="Atibalentja N."/>
            <person name="Keating K."/>
            <person name="Fields C.J."/>
        </authorList>
    </citation>
    <scope>NUCLEOTIDE SEQUENCE</scope>
    <source>
        <strain evidence="2">Niue_2</strain>
        <tissue evidence="2">Leaf</tissue>
    </source>
</reference>
<dbReference type="Proteomes" id="UP000652761">
    <property type="component" value="Unassembled WGS sequence"/>
</dbReference>
<feature type="region of interest" description="Disordered" evidence="1">
    <location>
        <begin position="62"/>
        <end position="89"/>
    </location>
</feature>
<sequence>MGKLKGLHCVLRQRRGMDGSIGQPAVDVGVPVELHVCEKANLNLHSPPSIIIIHHHITISSNNSSKMGGRTRGPPLRSSIAWMDRSQVG</sequence>
<evidence type="ECO:0000313" key="3">
    <source>
        <dbReference type="Proteomes" id="UP000652761"/>
    </source>
</evidence>
<dbReference type="AlphaFoldDB" id="A0A843VNK4"/>
<gene>
    <name evidence="2" type="ORF">Taro_030237</name>
</gene>
<organism evidence="2 3">
    <name type="scientific">Colocasia esculenta</name>
    <name type="common">Wild taro</name>
    <name type="synonym">Arum esculentum</name>
    <dbReference type="NCBI Taxonomy" id="4460"/>
    <lineage>
        <taxon>Eukaryota</taxon>
        <taxon>Viridiplantae</taxon>
        <taxon>Streptophyta</taxon>
        <taxon>Embryophyta</taxon>
        <taxon>Tracheophyta</taxon>
        <taxon>Spermatophyta</taxon>
        <taxon>Magnoliopsida</taxon>
        <taxon>Liliopsida</taxon>
        <taxon>Araceae</taxon>
        <taxon>Aroideae</taxon>
        <taxon>Colocasieae</taxon>
        <taxon>Colocasia</taxon>
    </lineage>
</organism>
<accession>A0A843VNK4</accession>
<evidence type="ECO:0000256" key="1">
    <source>
        <dbReference type="SAM" id="MobiDB-lite"/>
    </source>
</evidence>
<keyword evidence="3" id="KW-1185">Reference proteome</keyword>
<protein>
    <submittedName>
        <fullName evidence="2">Uncharacterized protein</fullName>
    </submittedName>
</protein>